<organism evidence="1">
    <name type="scientific">Rhizophora mucronata</name>
    <name type="common">Asiatic mangrove</name>
    <dbReference type="NCBI Taxonomy" id="61149"/>
    <lineage>
        <taxon>Eukaryota</taxon>
        <taxon>Viridiplantae</taxon>
        <taxon>Streptophyta</taxon>
        <taxon>Embryophyta</taxon>
        <taxon>Tracheophyta</taxon>
        <taxon>Spermatophyta</taxon>
        <taxon>Magnoliopsida</taxon>
        <taxon>eudicotyledons</taxon>
        <taxon>Gunneridae</taxon>
        <taxon>Pentapetalae</taxon>
        <taxon>rosids</taxon>
        <taxon>fabids</taxon>
        <taxon>Malpighiales</taxon>
        <taxon>Rhizophoraceae</taxon>
        <taxon>Rhizophora</taxon>
    </lineage>
</organism>
<accession>A0A2P2L1W9</accession>
<proteinExistence type="predicted"/>
<reference evidence="1" key="1">
    <citation type="submission" date="2018-02" db="EMBL/GenBank/DDBJ databases">
        <title>Rhizophora mucronata_Transcriptome.</title>
        <authorList>
            <person name="Meera S.P."/>
            <person name="Sreeshan A."/>
            <person name="Augustine A."/>
        </authorList>
    </citation>
    <scope>NUCLEOTIDE SEQUENCE</scope>
    <source>
        <tissue evidence="1">Leaf</tissue>
    </source>
</reference>
<dbReference type="EMBL" id="GGEC01031459">
    <property type="protein sequence ID" value="MBX11943.1"/>
    <property type="molecule type" value="Transcribed_RNA"/>
</dbReference>
<sequence>MIHCGSKLSQAARQAVYGHRLGHDNRYETSRIGESLFEFARWGVGTFAVNIRVRRQNAKIPTILIHI</sequence>
<dbReference type="AlphaFoldDB" id="A0A2P2L1W9"/>
<name>A0A2P2L1W9_RHIMU</name>
<evidence type="ECO:0000313" key="1">
    <source>
        <dbReference type="EMBL" id="MBX11943.1"/>
    </source>
</evidence>
<protein>
    <submittedName>
        <fullName evidence="1">Uncharacterized protein</fullName>
    </submittedName>
</protein>